<organism evidence="5 6">
    <name type="scientific">Candidatus Trichorickettsia mobilis</name>
    <dbReference type="NCBI Taxonomy" id="1346319"/>
    <lineage>
        <taxon>Bacteria</taxon>
        <taxon>Pseudomonadati</taxon>
        <taxon>Pseudomonadota</taxon>
        <taxon>Alphaproteobacteria</taxon>
        <taxon>Rickettsiales</taxon>
        <taxon>Rickettsiaceae</taxon>
        <taxon>Rickettsieae</taxon>
        <taxon>Candidatus Trichorickettsia</taxon>
    </lineage>
</organism>
<sequence length="178" mass="20689">MLEVAKSSYYEWLSKRSNKQLDILIEAIFIEHQERYGSTRIYHELKYRGIPCTRKIVAERMKLIGLTAKARRKFKVTTDSNHNRPVAPNLLEQNFTASSHNQKWVTDITHIHTQEGWLYLCVFIDLYSRAVIGLSMSKTLRATLVTDALLIAMFRRKLPQRVIVHSDRGSQPSFNKAL</sequence>
<evidence type="ECO:0000313" key="5">
    <source>
        <dbReference type="EMBL" id="WPY01193.1"/>
    </source>
</evidence>
<protein>
    <submittedName>
        <fullName evidence="5">IS3 family transposase domain protein</fullName>
    </submittedName>
</protein>
<dbReference type="InterPro" id="IPR012337">
    <property type="entry name" value="RNaseH-like_sf"/>
</dbReference>
<dbReference type="InterPro" id="IPR050900">
    <property type="entry name" value="Transposase_IS3/IS150/IS904"/>
</dbReference>
<dbReference type="RefSeq" id="WP_323737987.1">
    <property type="nucleotide sequence ID" value="NZ_CP112932.1"/>
</dbReference>
<gene>
    <name evidence="5" type="ORF">Trichorick_01098</name>
</gene>
<dbReference type="Pfam" id="PF13276">
    <property type="entry name" value="HTH_21"/>
    <property type="match status" value="1"/>
</dbReference>
<evidence type="ECO:0000256" key="3">
    <source>
        <dbReference type="ARBA" id="ARBA00043964"/>
    </source>
</evidence>
<keyword evidence="1" id="KW-0238">DNA-binding</keyword>
<keyword evidence="6" id="KW-1185">Reference proteome</keyword>
<dbReference type="InterPro" id="IPR036397">
    <property type="entry name" value="RNaseH_sf"/>
</dbReference>
<comment type="function">
    <text evidence="2">Involved in the transposition of the insertion sequence IS3.</text>
</comment>
<evidence type="ECO:0000256" key="2">
    <source>
        <dbReference type="ARBA" id="ARBA00037276"/>
    </source>
</evidence>
<evidence type="ECO:0000256" key="1">
    <source>
        <dbReference type="ARBA" id="ARBA00023125"/>
    </source>
</evidence>
<dbReference type="InterPro" id="IPR001584">
    <property type="entry name" value="Integrase_cat-core"/>
</dbReference>
<reference evidence="5 6" key="1">
    <citation type="submission" date="2022-10" db="EMBL/GenBank/DDBJ databases">
        <title>Host association and intracellularity evolved multiple times independently in the Rickettsiales.</title>
        <authorList>
            <person name="Castelli M."/>
            <person name="Nardi T."/>
            <person name="Gammuto L."/>
            <person name="Bellinzona G."/>
            <person name="Sabaneyeva E."/>
            <person name="Potekhin A."/>
            <person name="Serra V."/>
            <person name="Petroni G."/>
            <person name="Sassera D."/>
        </authorList>
    </citation>
    <scope>NUCLEOTIDE SEQUENCE [LARGE SCALE GENOMIC DNA]</scope>
    <source>
        <strain evidence="5 6">Kr 154-4</strain>
    </source>
</reference>
<dbReference type="InterPro" id="IPR025948">
    <property type="entry name" value="HTH-like_dom"/>
</dbReference>
<comment type="similarity">
    <text evidence="3">Belongs to the transposase IS3/IS150/IS904 family.</text>
</comment>
<dbReference type="Gene3D" id="3.30.420.10">
    <property type="entry name" value="Ribonuclease H-like superfamily/Ribonuclease H"/>
    <property type="match status" value="1"/>
</dbReference>
<feature type="domain" description="Integrase catalytic" evidence="4">
    <location>
        <begin position="84"/>
        <end position="178"/>
    </location>
</feature>
<dbReference type="PANTHER" id="PTHR46889:SF6">
    <property type="entry name" value="TRANSPOSASE INSF FOR INSERTION SEQUENCE IS3B"/>
    <property type="match status" value="1"/>
</dbReference>
<dbReference type="PROSITE" id="PS50994">
    <property type="entry name" value="INTEGRASE"/>
    <property type="match status" value="1"/>
</dbReference>
<accession>A0ABZ0UW28</accession>
<dbReference type="SUPFAM" id="SSF53098">
    <property type="entry name" value="Ribonuclease H-like"/>
    <property type="match status" value="1"/>
</dbReference>
<evidence type="ECO:0000259" key="4">
    <source>
        <dbReference type="PROSITE" id="PS50994"/>
    </source>
</evidence>
<dbReference type="NCBIfam" id="NF033516">
    <property type="entry name" value="transpos_IS3"/>
    <property type="match status" value="1"/>
</dbReference>
<dbReference type="Pfam" id="PF00665">
    <property type="entry name" value="rve"/>
    <property type="match status" value="1"/>
</dbReference>
<dbReference type="InterPro" id="IPR048020">
    <property type="entry name" value="Transpos_IS3"/>
</dbReference>
<proteinExistence type="inferred from homology"/>
<evidence type="ECO:0000313" key="6">
    <source>
        <dbReference type="Proteomes" id="UP001326613"/>
    </source>
</evidence>
<dbReference type="Proteomes" id="UP001326613">
    <property type="component" value="Chromosome"/>
</dbReference>
<name>A0ABZ0UW28_9RICK</name>
<dbReference type="PANTHER" id="PTHR46889">
    <property type="entry name" value="TRANSPOSASE INSF FOR INSERTION SEQUENCE IS3B-RELATED"/>
    <property type="match status" value="1"/>
</dbReference>
<dbReference type="EMBL" id="CP112932">
    <property type="protein sequence ID" value="WPY01193.1"/>
    <property type="molecule type" value="Genomic_DNA"/>
</dbReference>